<dbReference type="RefSeq" id="WP_311426125.1">
    <property type="nucleotide sequence ID" value="NZ_JAVRIA010000001.1"/>
</dbReference>
<keyword evidence="3" id="KW-1185">Reference proteome</keyword>
<dbReference type="Proteomes" id="UP001259492">
    <property type="component" value="Unassembled WGS sequence"/>
</dbReference>
<keyword evidence="2" id="KW-0808">Transferase</keyword>
<organism evidence="2 3">
    <name type="scientific">Microcosmobacter mediterraneus</name>
    <dbReference type="NCBI Taxonomy" id="3075607"/>
    <lineage>
        <taxon>Bacteria</taxon>
        <taxon>Pseudomonadati</taxon>
        <taxon>Bacteroidota</taxon>
        <taxon>Flavobacteriia</taxon>
        <taxon>Flavobacteriales</taxon>
        <taxon>Flavobacteriaceae</taxon>
        <taxon>Microcosmobacter</taxon>
    </lineage>
</organism>
<dbReference type="InterPro" id="IPR001296">
    <property type="entry name" value="Glyco_trans_1"/>
</dbReference>
<sequence length="400" mass="46035">MTKASNNKITIGIVLSSIPKYSETFFRNKIKGLQESGFNVILFVEYANNSDLDYKCKVVVAPLVKKSRVSSIFTSSMIFIKGLVLRPKKCLKLFLLNKKDNLSTLQNVKNIILNQFILKEDLDWLHFGYGMLAINRENIAAAMNAKMALSFRGADLYLTPLKHSGCYDRLWKKAIKYHVLSEEMQQTLIENYKINDAEIKVITPAINTEQFRCEASSNRDNKTLKMVTVARLHWKKGLEYTLEALALLKQQDIKFHYTIIGEGDDYERLIFAAHQLKINDNVEFTGKLNQGKVKNHLQNADIYLQYSIQEGFCNALLEAQAMRLLCIASDAEGLQENIINEQTGWIVPKRNPKQFSSKIIEVNNLSTSKKEIIKQKAMLRVKQNFNLEMQKKRFVNFYSH</sequence>
<gene>
    <name evidence="2" type="ORF">RM697_01775</name>
</gene>
<reference evidence="2 3" key="1">
    <citation type="submission" date="2023-09" db="EMBL/GenBank/DDBJ databases">
        <authorList>
            <person name="Rey-Velasco X."/>
        </authorList>
    </citation>
    <scope>NUCLEOTIDE SEQUENCE [LARGE SCALE GENOMIC DNA]</scope>
    <source>
        <strain evidence="2 3">W332</strain>
    </source>
</reference>
<dbReference type="CDD" id="cd03801">
    <property type="entry name" value="GT4_PimA-like"/>
    <property type="match status" value="1"/>
</dbReference>
<proteinExistence type="predicted"/>
<dbReference type="EMBL" id="JAVRIA010000001">
    <property type="protein sequence ID" value="MDT0557357.1"/>
    <property type="molecule type" value="Genomic_DNA"/>
</dbReference>
<feature type="domain" description="Glycosyl transferase family 1" evidence="1">
    <location>
        <begin position="216"/>
        <end position="375"/>
    </location>
</feature>
<dbReference type="Pfam" id="PF00534">
    <property type="entry name" value="Glycos_transf_1"/>
    <property type="match status" value="1"/>
</dbReference>
<comment type="caution">
    <text evidence="2">The sequence shown here is derived from an EMBL/GenBank/DDBJ whole genome shotgun (WGS) entry which is preliminary data.</text>
</comment>
<dbReference type="PANTHER" id="PTHR45947:SF14">
    <property type="entry name" value="SLL1723 PROTEIN"/>
    <property type="match status" value="1"/>
</dbReference>
<dbReference type="Gene3D" id="3.40.50.2000">
    <property type="entry name" value="Glycogen Phosphorylase B"/>
    <property type="match status" value="2"/>
</dbReference>
<dbReference type="EC" id="2.4.-.-" evidence="2"/>
<name>A0ABU2YHR8_9FLAO</name>
<dbReference type="PANTHER" id="PTHR45947">
    <property type="entry name" value="SULFOQUINOVOSYL TRANSFERASE SQD2"/>
    <property type="match status" value="1"/>
</dbReference>
<accession>A0ABU2YHR8</accession>
<dbReference type="InterPro" id="IPR050194">
    <property type="entry name" value="Glycosyltransferase_grp1"/>
</dbReference>
<evidence type="ECO:0000259" key="1">
    <source>
        <dbReference type="Pfam" id="PF00534"/>
    </source>
</evidence>
<dbReference type="GO" id="GO:0016757">
    <property type="term" value="F:glycosyltransferase activity"/>
    <property type="evidence" value="ECO:0007669"/>
    <property type="project" value="UniProtKB-KW"/>
</dbReference>
<keyword evidence="2" id="KW-0328">Glycosyltransferase</keyword>
<evidence type="ECO:0000313" key="2">
    <source>
        <dbReference type="EMBL" id="MDT0557357.1"/>
    </source>
</evidence>
<evidence type="ECO:0000313" key="3">
    <source>
        <dbReference type="Proteomes" id="UP001259492"/>
    </source>
</evidence>
<protein>
    <submittedName>
        <fullName evidence="2">Glycosyltransferase family 4 protein</fullName>
        <ecNumber evidence="2">2.4.-.-</ecNumber>
    </submittedName>
</protein>
<dbReference type="SUPFAM" id="SSF53756">
    <property type="entry name" value="UDP-Glycosyltransferase/glycogen phosphorylase"/>
    <property type="match status" value="1"/>
</dbReference>